<dbReference type="Proteomes" id="UP000008281">
    <property type="component" value="Unassembled WGS sequence"/>
</dbReference>
<evidence type="ECO:0000313" key="3">
    <source>
        <dbReference type="Proteomes" id="UP000008281"/>
    </source>
</evidence>
<dbReference type="EMBL" id="DS268410">
    <property type="protein sequence ID" value="EFO99726.1"/>
    <property type="molecule type" value="Genomic_DNA"/>
</dbReference>
<feature type="transmembrane region" description="Helical" evidence="1">
    <location>
        <begin position="208"/>
        <end position="231"/>
    </location>
</feature>
<evidence type="ECO:0000256" key="1">
    <source>
        <dbReference type="SAM" id="Phobius"/>
    </source>
</evidence>
<dbReference type="AlphaFoldDB" id="E3LL39"/>
<dbReference type="PANTHER" id="PTHR45830:SF14">
    <property type="entry name" value="SERPENTINE RECEPTOR, CLASS T"/>
    <property type="match status" value="1"/>
</dbReference>
<dbReference type="OrthoDB" id="5846221at2759"/>
<keyword evidence="3" id="KW-1185">Reference proteome</keyword>
<proteinExistence type="predicted"/>
<sequence length="356" mass="41072">MENDTSNSQNFRKFTSIENSNRSLQQPLMDCINIFSVSINFILFYLIISDGRRRESKLYRSILLIQTFSLWLSQLHWGSFHGLVFLFPFPGLYGIGYLTPYLSSYVLVITWLSLFAITVLTKFLILIVRLRGVARQDSYFRFSTVTYFIFTALLSFYILVPMPFCWISSGSSVLETQTFVKNNYPNAMKVLDIPGVFIYTDSWKFRRILIVATVLMVTGGCLYLVLCQVILYEIHQQCKIWSEKVLKYHRKALKDTVIQTIILTVFIAAAPVFHILNAFRDPEADIITLTIISNAIFVSSPIPYAMTILYQNTAYRRFIVSMFRFRNKQKTPRIGATIQVSMVNIKNSPRTSNSGN</sequence>
<feature type="transmembrane region" description="Helical" evidence="1">
    <location>
        <begin position="139"/>
        <end position="160"/>
    </location>
</feature>
<dbReference type="HOGENOM" id="CLU_069212_0_0_1"/>
<keyword evidence="1" id="KW-0812">Transmembrane</keyword>
<dbReference type="Pfam" id="PF10327">
    <property type="entry name" value="7TM_GPCR_Sri"/>
    <property type="match status" value="1"/>
</dbReference>
<protein>
    <submittedName>
        <fullName evidence="2">Uncharacterized protein</fullName>
    </submittedName>
</protein>
<feature type="transmembrane region" description="Helical" evidence="1">
    <location>
        <begin position="286"/>
        <end position="310"/>
    </location>
</feature>
<keyword evidence="1" id="KW-0472">Membrane</keyword>
<reference evidence="2" key="1">
    <citation type="submission" date="2007-07" db="EMBL/GenBank/DDBJ databases">
        <title>PCAP assembly of the Caenorhabditis remanei genome.</title>
        <authorList>
            <consortium name="The Caenorhabditis remanei Sequencing Consortium"/>
            <person name="Wilson R.K."/>
        </authorList>
    </citation>
    <scope>NUCLEOTIDE SEQUENCE [LARGE SCALE GENOMIC DNA]</scope>
    <source>
        <strain evidence="2">PB4641</strain>
    </source>
</reference>
<dbReference type="OMA" id="FCWISSG"/>
<feature type="transmembrane region" description="Helical" evidence="1">
    <location>
        <begin position="101"/>
        <end position="127"/>
    </location>
</feature>
<dbReference type="InParanoid" id="E3LL39"/>
<accession>E3LL39</accession>
<dbReference type="PANTHER" id="PTHR45830">
    <property type="entry name" value="SERPENTINE RECEPTOR, CLASS I"/>
    <property type="match status" value="1"/>
</dbReference>
<feature type="transmembrane region" description="Helical" evidence="1">
    <location>
        <begin position="68"/>
        <end position="89"/>
    </location>
</feature>
<name>E3LL39_CAERE</name>
<gene>
    <name evidence="2" type="ORF">CRE_18853</name>
</gene>
<keyword evidence="1" id="KW-1133">Transmembrane helix</keyword>
<feature type="transmembrane region" description="Helical" evidence="1">
    <location>
        <begin position="252"/>
        <end position="274"/>
    </location>
</feature>
<organism evidence="3">
    <name type="scientific">Caenorhabditis remanei</name>
    <name type="common">Caenorhabditis vulgaris</name>
    <dbReference type="NCBI Taxonomy" id="31234"/>
    <lineage>
        <taxon>Eukaryota</taxon>
        <taxon>Metazoa</taxon>
        <taxon>Ecdysozoa</taxon>
        <taxon>Nematoda</taxon>
        <taxon>Chromadorea</taxon>
        <taxon>Rhabditida</taxon>
        <taxon>Rhabditina</taxon>
        <taxon>Rhabditomorpha</taxon>
        <taxon>Rhabditoidea</taxon>
        <taxon>Rhabditidae</taxon>
        <taxon>Peloderinae</taxon>
        <taxon>Caenorhabditis</taxon>
    </lineage>
</organism>
<evidence type="ECO:0000313" key="2">
    <source>
        <dbReference type="EMBL" id="EFO99726.1"/>
    </source>
</evidence>
<dbReference type="InterPro" id="IPR019429">
    <property type="entry name" value="7TM_GPCR_serpentine_rcpt_Sri"/>
</dbReference>
<feature type="transmembrane region" description="Helical" evidence="1">
    <location>
        <begin position="27"/>
        <end position="48"/>
    </location>
</feature>
<dbReference type="eggNOG" id="ENOG502TH3C">
    <property type="taxonomic scope" value="Eukaryota"/>
</dbReference>